<keyword evidence="2" id="KW-0645">Protease</keyword>
<dbReference type="AlphaFoldDB" id="A0A427Y7Y5"/>
<evidence type="ECO:0000313" key="11">
    <source>
        <dbReference type="Proteomes" id="UP000279259"/>
    </source>
</evidence>
<evidence type="ECO:0000256" key="5">
    <source>
        <dbReference type="ARBA" id="ARBA00022833"/>
    </source>
</evidence>
<feature type="region of interest" description="Disordered" evidence="7">
    <location>
        <begin position="321"/>
        <end position="365"/>
    </location>
</feature>
<dbReference type="OrthoDB" id="7464992at2759"/>
<keyword evidence="8" id="KW-0472">Membrane</keyword>
<name>A0A427Y7Y5_9TREE</name>
<sequence>MPMSHGVSRRSFHSTSRRDAIPLLPAGIAILKSTSLLTAITAISRVLISFFPIGTLAAFKMNKATKWLASEEQKPQASPVAEEFWQMWCKGEKHAKIPCEDGPFLLEGKLREDGALVAPGKNGEELVAHRIPIAPRQPTPGSRKEWFWMEPTKLKQEPRFKNNDRAVADFLRRSRFYLPPLPEASLPYYRGLSPAQQTQVDKLRNYWVCLTEFRDRLRIARWIMVTVVFLPCLLLLGVYVAALERVPLTGRWRLILLTPEEEDKISTSLAGPNWYKSVINLLTTPEAPAPPVVPLNDWRWHWVEETLRRLERGAVRELMPARNDDASASGLRPPPAQYPLKPRPRVSSRLHSALPGGEPSSGMEHLEIGPPYSLMLMEKDEKNAFSYGFGGKGAGGVVVFTGLLDDILREGAEQAPPPPEPQPSFFSRLFSPQPPPTRQVIEPTEQQNLHLACVLAHEMGHLLLSHHLETLSQQQVLWPSILGLSMDLVRAFIWPFTIFLGPTVNDALANVGRTSTEELADRYGEVGFQWKHEILALAGYDPRAALDHFSGSVTDLHEIQPMDKDKGSGLTGRMFKLWTRATHPSPEKRTAAIKDELERWAAQAAE</sequence>
<feature type="transmembrane region" description="Helical" evidence="8">
    <location>
        <begin position="222"/>
        <end position="242"/>
    </location>
</feature>
<accession>A0A427Y7Y5</accession>
<evidence type="ECO:0000259" key="9">
    <source>
        <dbReference type="Pfam" id="PF01435"/>
    </source>
</evidence>
<feature type="transmembrane region" description="Helical" evidence="8">
    <location>
        <begin position="36"/>
        <end position="59"/>
    </location>
</feature>
<dbReference type="InterPro" id="IPR001915">
    <property type="entry name" value="Peptidase_M48"/>
</dbReference>
<keyword evidence="5" id="KW-0862">Zinc</keyword>
<comment type="cofactor">
    <cofactor evidence="1">
        <name>Zn(2+)</name>
        <dbReference type="ChEBI" id="CHEBI:29105"/>
    </cofactor>
</comment>
<dbReference type="InterPro" id="IPR051156">
    <property type="entry name" value="Mito/Outer_Membr_Metalloprot"/>
</dbReference>
<reference evidence="10 11" key="1">
    <citation type="submission" date="2018-11" db="EMBL/GenBank/DDBJ databases">
        <title>Genome sequence of Saitozyma podzolica DSM 27192.</title>
        <authorList>
            <person name="Aliyu H."/>
            <person name="Gorte O."/>
            <person name="Ochsenreither K."/>
        </authorList>
    </citation>
    <scope>NUCLEOTIDE SEQUENCE [LARGE SCALE GENOMIC DNA]</scope>
    <source>
        <strain evidence="10 11">DSM 27192</strain>
    </source>
</reference>
<evidence type="ECO:0000256" key="3">
    <source>
        <dbReference type="ARBA" id="ARBA00022723"/>
    </source>
</evidence>
<dbReference type="GO" id="GO:0006515">
    <property type="term" value="P:protein quality control for misfolded or incompletely synthesized proteins"/>
    <property type="evidence" value="ECO:0007669"/>
    <property type="project" value="TreeGrafter"/>
</dbReference>
<evidence type="ECO:0000256" key="8">
    <source>
        <dbReference type="SAM" id="Phobius"/>
    </source>
</evidence>
<dbReference type="EMBL" id="RSCD01000017">
    <property type="protein sequence ID" value="RSH87196.1"/>
    <property type="molecule type" value="Genomic_DNA"/>
</dbReference>
<protein>
    <recommendedName>
        <fullName evidence="9">Peptidase M48 domain-containing protein</fullName>
    </recommendedName>
</protein>
<evidence type="ECO:0000256" key="7">
    <source>
        <dbReference type="SAM" id="MobiDB-lite"/>
    </source>
</evidence>
<evidence type="ECO:0000256" key="2">
    <source>
        <dbReference type="ARBA" id="ARBA00022670"/>
    </source>
</evidence>
<dbReference type="STRING" id="1890683.A0A427Y7Y5"/>
<feature type="domain" description="Peptidase M48" evidence="9">
    <location>
        <begin position="370"/>
        <end position="595"/>
    </location>
</feature>
<dbReference type="GO" id="GO:0004222">
    <property type="term" value="F:metalloendopeptidase activity"/>
    <property type="evidence" value="ECO:0007669"/>
    <property type="project" value="InterPro"/>
</dbReference>
<keyword evidence="6" id="KW-0482">Metalloprotease</keyword>
<feature type="region of interest" description="Disordered" evidence="7">
    <location>
        <begin position="411"/>
        <end position="437"/>
    </location>
</feature>
<dbReference type="GO" id="GO:0005743">
    <property type="term" value="C:mitochondrial inner membrane"/>
    <property type="evidence" value="ECO:0007669"/>
    <property type="project" value="TreeGrafter"/>
</dbReference>
<keyword evidence="4" id="KW-0378">Hydrolase</keyword>
<dbReference type="GO" id="GO:0046872">
    <property type="term" value="F:metal ion binding"/>
    <property type="evidence" value="ECO:0007669"/>
    <property type="project" value="UniProtKB-KW"/>
</dbReference>
<gene>
    <name evidence="10" type="ORF">EHS25_003105</name>
</gene>
<evidence type="ECO:0000313" key="10">
    <source>
        <dbReference type="EMBL" id="RSH87196.1"/>
    </source>
</evidence>
<dbReference type="PANTHER" id="PTHR22726:SF18">
    <property type="entry name" value="PEPTIDASE M48 DOMAIN-CONTAINING PROTEIN"/>
    <property type="match status" value="1"/>
</dbReference>
<keyword evidence="3" id="KW-0479">Metal-binding</keyword>
<keyword evidence="8" id="KW-0812">Transmembrane</keyword>
<keyword evidence="8" id="KW-1133">Transmembrane helix</keyword>
<dbReference type="Pfam" id="PF01435">
    <property type="entry name" value="Peptidase_M48"/>
    <property type="match status" value="1"/>
</dbReference>
<proteinExistence type="predicted"/>
<dbReference type="PANTHER" id="PTHR22726">
    <property type="entry name" value="METALLOENDOPEPTIDASE OMA1"/>
    <property type="match status" value="1"/>
</dbReference>
<comment type="caution">
    <text evidence="10">The sequence shown here is derived from an EMBL/GenBank/DDBJ whole genome shotgun (WGS) entry which is preliminary data.</text>
</comment>
<evidence type="ECO:0000256" key="1">
    <source>
        <dbReference type="ARBA" id="ARBA00001947"/>
    </source>
</evidence>
<evidence type="ECO:0000256" key="4">
    <source>
        <dbReference type="ARBA" id="ARBA00022801"/>
    </source>
</evidence>
<dbReference type="GO" id="GO:0034982">
    <property type="term" value="P:mitochondrial protein processing"/>
    <property type="evidence" value="ECO:0007669"/>
    <property type="project" value="TreeGrafter"/>
</dbReference>
<evidence type="ECO:0000256" key="6">
    <source>
        <dbReference type="ARBA" id="ARBA00023049"/>
    </source>
</evidence>
<organism evidence="10 11">
    <name type="scientific">Saitozyma podzolica</name>
    <dbReference type="NCBI Taxonomy" id="1890683"/>
    <lineage>
        <taxon>Eukaryota</taxon>
        <taxon>Fungi</taxon>
        <taxon>Dikarya</taxon>
        <taxon>Basidiomycota</taxon>
        <taxon>Agaricomycotina</taxon>
        <taxon>Tremellomycetes</taxon>
        <taxon>Tremellales</taxon>
        <taxon>Trimorphomycetaceae</taxon>
        <taxon>Saitozyma</taxon>
    </lineage>
</organism>
<keyword evidence="11" id="KW-1185">Reference proteome</keyword>
<dbReference type="Proteomes" id="UP000279259">
    <property type="component" value="Unassembled WGS sequence"/>
</dbReference>